<dbReference type="InterPro" id="IPR007296">
    <property type="entry name" value="DUF403"/>
</dbReference>
<name>A0A9X2I2I7_9GAMM</name>
<organism evidence="2 3">
    <name type="scientific">Gilvimarinus xylanilyticus</name>
    <dbReference type="NCBI Taxonomy" id="2944139"/>
    <lineage>
        <taxon>Bacteria</taxon>
        <taxon>Pseudomonadati</taxon>
        <taxon>Pseudomonadota</taxon>
        <taxon>Gammaproteobacteria</taxon>
        <taxon>Cellvibrionales</taxon>
        <taxon>Cellvibrionaceae</taxon>
        <taxon>Gilvimarinus</taxon>
    </lineage>
</organism>
<evidence type="ECO:0000313" key="2">
    <source>
        <dbReference type="EMBL" id="MCP8898911.1"/>
    </source>
</evidence>
<sequence length="317" mass="36166">MLSRVAERIYWMGRYMERCENAARLINVNTKLLLDLPRGTSVGWGTLVEIMGLDEYFSRDTEAADERSVMRFMLGDTNNPSSLLSSMANARENARITREIMPSEVYELINDTYWYLKDNASSAVARRERHLLLESVIQRVQQFTGLLAGCMSQNDAYRFISLGRNLERADMTSRIVDVGASRILPKAFAEDSASEPYSNILWMSVLRSLSGYQMYRQHVLDRVNADDVVMFLLQDPMFPRAVEHCLIQLNECFAHLPNSDEALHSVAALRRQLKTADFEALMANGLHEYIDTVQTEIGQIHQSIATTWFLPQVQVAL</sequence>
<feature type="domain" description="DUF403" evidence="1">
    <location>
        <begin position="1"/>
        <end position="309"/>
    </location>
</feature>
<reference evidence="2" key="1">
    <citation type="submission" date="2022-05" db="EMBL/GenBank/DDBJ databases">
        <authorList>
            <person name="Sun H.-N."/>
        </authorList>
    </citation>
    <scope>NUCLEOTIDE SEQUENCE</scope>
    <source>
        <strain evidence="2">HB14</strain>
    </source>
</reference>
<gene>
    <name evidence="2" type="ORF">M6D89_06325</name>
</gene>
<dbReference type="Proteomes" id="UP001139319">
    <property type="component" value="Unassembled WGS sequence"/>
</dbReference>
<dbReference type="PANTHER" id="PTHR34595:SF7">
    <property type="entry name" value="SLL1039 PROTEIN"/>
    <property type="match status" value="1"/>
</dbReference>
<proteinExistence type="predicted"/>
<reference evidence="2" key="2">
    <citation type="submission" date="2023-01" db="EMBL/GenBank/DDBJ databases">
        <title>Gilvimarinus xylanilyticus HB14 isolated from Caulerpa lentillifera aquaculture base in Hainan, China.</title>
        <authorList>
            <person name="Zhang Y.-J."/>
        </authorList>
    </citation>
    <scope>NUCLEOTIDE SEQUENCE</scope>
    <source>
        <strain evidence="2">HB14</strain>
    </source>
</reference>
<dbReference type="AlphaFoldDB" id="A0A9X2I2I7"/>
<protein>
    <submittedName>
        <fullName evidence="2">Alpha-E domain-containing protein</fullName>
    </submittedName>
</protein>
<accession>A0A9X2I2I7</accession>
<evidence type="ECO:0000313" key="3">
    <source>
        <dbReference type="Proteomes" id="UP001139319"/>
    </source>
</evidence>
<comment type="caution">
    <text evidence="2">The sequence shown here is derived from an EMBL/GenBank/DDBJ whole genome shotgun (WGS) entry which is preliminary data.</text>
</comment>
<dbReference type="PANTHER" id="PTHR34595">
    <property type="entry name" value="BLR5612 PROTEIN"/>
    <property type="match status" value="1"/>
</dbReference>
<dbReference type="EMBL" id="JAMFTH010000001">
    <property type="protein sequence ID" value="MCP8898911.1"/>
    <property type="molecule type" value="Genomic_DNA"/>
</dbReference>
<dbReference type="InterPro" id="IPR051680">
    <property type="entry name" value="ATP-dep_Glu-Cys_Ligase-2"/>
</dbReference>
<evidence type="ECO:0000259" key="1">
    <source>
        <dbReference type="Pfam" id="PF04168"/>
    </source>
</evidence>
<dbReference type="Pfam" id="PF04168">
    <property type="entry name" value="Alpha-E"/>
    <property type="match status" value="1"/>
</dbReference>
<dbReference type="RefSeq" id="WP_253967178.1">
    <property type="nucleotide sequence ID" value="NZ_JAMFTH010000001.1"/>
</dbReference>
<keyword evidence="3" id="KW-1185">Reference proteome</keyword>